<dbReference type="RefSeq" id="WP_121852870.1">
    <property type="nucleotide sequence ID" value="NZ_CP037952.1"/>
</dbReference>
<dbReference type="Proteomes" id="UP000273022">
    <property type="component" value="Unassembled WGS sequence"/>
</dbReference>
<accession>A0A3A6U8C8</accession>
<evidence type="ECO:0000256" key="2">
    <source>
        <dbReference type="SAM" id="SignalP"/>
    </source>
</evidence>
<feature type="chain" id="PRO_5017367295" description="SGNH/GDSL hydrolase family protein" evidence="2">
    <location>
        <begin position="27"/>
        <end position="410"/>
    </location>
</feature>
<dbReference type="CDD" id="cd01846">
    <property type="entry name" value="fatty_acyltransferase_like"/>
    <property type="match status" value="1"/>
</dbReference>
<evidence type="ECO:0000256" key="1">
    <source>
        <dbReference type="ARBA" id="ARBA00022729"/>
    </source>
</evidence>
<protein>
    <recommendedName>
        <fullName evidence="5">SGNH/GDSL hydrolase family protein</fullName>
    </recommendedName>
</protein>
<evidence type="ECO:0000313" key="3">
    <source>
        <dbReference type="EMBL" id="RJY18178.1"/>
    </source>
</evidence>
<dbReference type="InterPro" id="IPR001087">
    <property type="entry name" value="GDSL"/>
</dbReference>
<name>A0A3A6U8C8_9GAMM</name>
<dbReference type="AlphaFoldDB" id="A0A3A6U8C8"/>
<dbReference type="Gene3D" id="3.40.50.1110">
    <property type="entry name" value="SGNH hydrolase"/>
    <property type="match status" value="1"/>
</dbReference>
<dbReference type="GO" id="GO:0016788">
    <property type="term" value="F:hydrolase activity, acting on ester bonds"/>
    <property type="evidence" value="ECO:0007669"/>
    <property type="project" value="InterPro"/>
</dbReference>
<dbReference type="SUPFAM" id="SSF52266">
    <property type="entry name" value="SGNH hydrolase"/>
    <property type="match status" value="1"/>
</dbReference>
<reference evidence="3 4" key="1">
    <citation type="submission" date="2018-09" db="EMBL/GenBank/DDBJ databases">
        <title>Phylogeny of the Shewanellaceae, and recommendation for two new genera, Pseudoshewanella and Parashewanella.</title>
        <authorList>
            <person name="Wang G."/>
        </authorList>
    </citation>
    <scope>NUCLEOTIDE SEQUENCE [LARGE SCALE GENOMIC DNA]</scope>
    <source>
        <strain evidence="3 4">KCTC 22492</strain>
    </source>
</reference>
<dbReference type="PANTHER" id="PTHR45642">
    <property type="entry name" value="GDSL ESTERASE/LIPASE EXL3"/>
    <property type="match status" value="1"/>
</dbReference>
<dbReference type="EMBL" id="QYYH01000030">
    <property type="protein sequence ID" value="RJY18178.1"/>
    <property type="molecule type" value="Genomic_DNA"/>
</dbReference>
<gene>
    <name evidence="3" type="ORF">D5R81_06625</name>
</gene>
<comment type="caution">
    <text evidence="3">The sequence shown here is derived from an EMBL/GenBank/DDBJ whole genome shotgun (WGS) entry which is preliminary data.</text>
</comment>
<dbReference type="Pfam" id="PF00657">
    <property type="entry name" value="Lipase_GDSL"/>
    <property type="match status" value="1"/>
</dbReference>
<evidence type="ECO:0008006" key="5">
    <source>
        <dbReference type="Google" id="ProtNLM"/>
    </source>
</evidence>
<proteinExistence type="predicted"/>
<dbReference type="OrthoDB" id="5292073at2"/>
<sequence>MKKFKTALLVGAMAAVGLIMPQESIAAQKIDKLIVLGDSLSDDGGDNSTWYLLKTLNGQTGEAGLQHMQPWVRSWLSETIPGYEWSCSWSWVPCKTTERTALKGVIKLLSASGAVPVAPAEHYDNGRWSNGPMWPEYLAGKMGISVSDKNRYRNISHAGGWSLCVGDKSLSIRDLTGDIATVAQNMVNGSLIPPCLKLMAKGYNYKYGNYGKNDLVVVFFGGNDYLNRFQDPARVVAAQLEVIQDAVEKGAKNIAWLNMPDISQTPRFLTGGAQNHAEETSKLIETHNVIQKAFGSLFQIFYKQQGVNLINIDANKIFRDILDNSSSHGLFVLDRPCSTIPAPGLDDIEIVENNPSFNAINEMAEPNGGICESQDEYAFWDGVHPTTATHRIIADKACEILKEKGYQCNI</sequence>
<feature type="signal peptide" evidence="2">
    <location>
        <begin position="1"/>
        <end position="26"/>
    </location>
</feature>
<dbReference type="InterPro" id="IPR036514">
    <property type="entry name" value="SGNH_hydro_sf"/>
</dbReference>
<organism evidence="3 4">
    <name type="scientific">Parashewanella spongiae</name>
    <dbReference type="NCBI Taxonomy" id="342950"/>
    <lineage>
        <taxon>Bacteria</taxon>
        <taxon>Pseudomonadati</taxon>
        <taxon>Pseudomonadota</taxon>
        <taxon>Gammaproteobacteria</taxon>
        <taxon>Alteromonadales</taxon>
        <taxon>Shewanellaceae</taxon>
        <taxon>Parashewanella</taxon>
    </lineage>
</organism>
<keyword evidence="1 2" id="KW-0732">Signal</keyword>
<dbReference type="InterPro" id="IPR050592">
    <property type="entry name" value="GDSL_lipolytic_enzyme"/>
</dbReference>
<keyword evidence="4" id="KW-1185">Reference proteome</keyword>
<evidence type="ECO:0000313" key="4">
    <source>
        <dbReference type="Proteomes" id="UP000273022"/>
    </source>
</evidence>
<dbReference type="PANTHER" id="PTHR45642:SF139">
    <property type="entry name" value="SGNH HYDROLASE-TYPE ESTERASE DOMAIN-CONTAINING PROTEIN"/>
    <property type="match status" value="1"/>
</dbReference>